<dbReference type="PROSITE" id="PS01031">
    <property type="entry name" value="SHSP"/>
    <property type="match status" value="1"/>
</dbReference>
<organism evidence="4 5">
    <name type="scientific">Olea europaea subsp. europaea</name>
    <dbReference type="NCBI Taxonomy" id="158383"/>
    <lineage>
        <taxon>Eukaryota</taxon>
        <taxon>Viridiplantae</taxon>
        <taxon>Streptophyta</taxon>
        <taxon>Embryophyta</taxon>
        <taxon>Tracheophyta</taxon>
        <taxon>Spermatophyta</taxon>
        <taxon>Magnoliopsida</taxon>
        <taxon>eudicotyledons</taxon>
        <taxon>Gunneridae</taxon>
        <taxon>Pentapetalae</taxon>
        <taxon>asterids</taxon>
        <taxon>lamiids</taxon>
        <taxon>Lamiales</taxon>
        <taxon>Oleaceae</taxon>
        <taxon>Oleeae</taxon>
        <taxon>Olea</taxon>
    </lineage>
</organism>
<dbReference type="CDD" id="cd06464">
    <property type="entry name" value="ACD_sHsps-like"/>
    <property type="match status" value="1"/>
</dbReference>
<sequence length="143" mass="15196">MYPEQNTASPKLKLAVSLKGTAKEGAIGPPLGLIDIGESEGGYLFRVALPGVKSSNSNLKCNIHSDGSVRIEGVVADAQILKNESEEFELKLHQLCPAGSFTISFNLPGPVDPRLFSPSFRPDGILEVVVLKPRAPRVSTEGA</sequence>
<evidence type="ECO:0000259" key="3">
    <source>
        <dbReference type="PROSITE" id="PS01031"/>
    </source>
</evidence>
<dbReference type="Gramene" id="OE9A037248T3">
    <property type="protein sequence ID" value="OE9A037248C3"/>
    <property type="gene ID" value="OE9A037248"/>
</dbReference>
<dbReference type="Gramene" id="OE9A037248T5">
    <property type="protein sequence ID" value="OE9A037248C5"/>
    <property type="gene ID" value="OE9A037248"/>
</dbReference>
<keyword evidence="5" id="KW-1185">Reference proteome</keyword>
<dbReference type="EMBL" id="CACTIH010005630">
    <property type="protein sequence ID" value="CAA2999352.1"/>
    <property type="molecule type" value="Genomic_DNA"/>
</dbReference>
<dbReference type="SUPFAM" id="SSF49764">
    <property type="entry name" value="HSP20-like chaperones"/>
    <property type="match status" value="1"/>
</dbReference>
<name>A0A8S0T3H1_OLEEU</name>
<dbReference type="AlphaFoldDB" id="A0A8S0T3H1"/>
<dbReference type="InterPro" id="IPR002068">
    <property type="entry name" value="A-crystallin/Hsp20_dom"/>
</dbReference>
<dbReference type="FunFam" id="2.60.40.790:FF:000049">
    <property type="entry name" value="Increased DNA methylation 3"/>
    <property type="match status" value="1"/>
</dbReference>
<comment type="caution">
    <text evidence="4">The sequence shown here is derived from an EMBL/GenBank/DDBJ whole genome shotgun (WGS) entry which is preliminary data.</text>
</comment>
<dbReference type="Gene3D" id="2.60.40.790">
    <property type="match status" value="1"/>
</dbReference>
<dbReference type="Gramene" id="OE9A037248T4">
    <property type="protein sequence ID" value="OE9A037248C4"/>
    <property type="gene ID" value="OE9A037248"/>
</dbReference>
<dbReference type="Proteomes" id="UP000594638">
    <property type="component" value="Unassembled WGS sequence"/>
</dbReference>
<dbReference type="Gramene" id="OE9A037248T2">
    <property type="protein sequence ID" value="OE9A037248C2"/>
    <property type="gene ID" value="OE9A037248"/>
</dbReference>
<dbReference type="Gramene" id="OE9A037248T1">
    <property type="protein sequence ID" value="OE9A037248C1"/>
    <property type="gene ID" value="OE9A037248"/>
</dbReference>
<dbReference type="GO" id="GO:0005634">
    <property type="term" value="C:nucleus"/>
    <property type="evidence" value="ECO:0007669"/>
    <property type="project" value="TreeGrafter"/>
</dbReference>
<feature type="domain" description="SHSP" evidence="3">
    <location>
        <begin position="22"/>
        <end position="143"/>
    </location>
</feature>
<evidence type="ECO:0000256" key="2">
    <source>
        <dbReference type="RuleBase" id="RU003616"/>
    </source>
</evidence>
<proteinExistence type="inferred from homology"/>
<evidence type="ECO:0000313" key="5">
    <source>
        <dbReference type="Proteomes" id="UP000594638"/>
    </source>
</evidence>
<comment type="similarity">
    <text evidence="1 2">Belongs to the small heat shock protein (HSP20) family.</text>
</comment>
<evidence type="ECO:0000256" key="1">
    <source>
        <dbReference type="PROSITE-ProRule" id="PRU00285"/>
    </source>
</evidence>
<dbReference type="InterPro" id="IPR039321">
    <property type="entry name" value="IDM2/3-like"/>
</dbReference>
<dbReference type="PANTHER" id="PTHR34661">
    <property type="entry name" value="INCREASED DNA METHYLATION 3"/>
    <property type="match status" value="1"/>
</dbReference>
<gene>
    <name evidence="4" type="ORF">OLEA9_A037248</name>
</gene>
<dbReference type="Pfam" id="PF00011">
    <property type="entry name" value="HSP20"/>
    <property type="match status" value="1"/>
</dbReference>
<protein>
    <recommendedName>
        <fullName evidence="3">SHSP domain-containing protein</fullName>
    </recommendedName>
</protein>
<reference evidence="4 5" key="1">
    <citation type="submission" date="2019-12" db="EMBL/GenBank/DDBJ databases">
        <authorList>
            <person name="Alioto T."/>
            <person name="Alioto T."/>
            <person name="Gomez Garrido J."/>
        </authorList>
    </citation>
    <scope>NUCLEOTIDE SEQUENCE [LARGE SCALE GENOMIC DNA]</scope>
</reference>
<dbReference type="InterPro" id="IPR008978">
    <property type="entry name" value="HSP20-like_chaperone"/>
</dbReference>
<dbReference type="Gramene" id="OE9A037248T6">
    <property type="protein sequence ID" value="OE9A037248C6"/>
    <property type="gene ID" value="OE9A037248"/>
</dbReference>
<accession>A0A8S0T3H1</accession>
<evidence type="ECO:0000313" key="4">
    <source>
        <dbReference type="EMBL" id="CAA2999352.1"/>
    </source>
</evidence>
<dbReference type="PANTHER" id="PTHR34661:SF2">
    <property type="entry name" value="SHSP DOMAIN-CONTAINING PROTEIN"/>
    <property type="match status" value="1"/>
</dbReference>
<dbReference type="OrthoDB" id="1211981at2759"/>